<comment type="caution">
    <text evidence="1">The sequence shown here is derived from an EMBL/GenBank/DDBJ whole genome shotgun (WGS) entry which is preliminary data.</text>
</comment>
<dbReference type="Pfam" id="PF14070">
    <property type="entry name" value="YjfB_motility"/>
    <property type="match status" value="1"/>
</dbReference>
<dbReference type="AlphaFoldDB" id="A0A2S9GYH6"/>
<gene>
    <name evidence="1" type="ORF">S2091_2480</name>
</gene>
<dbReference type="RefSeq" id="WP_105532246.1">
    <property type="nucleotide sequence ID" value="NZ_PUGF01000011.1"/>
</dbReference>
<dbReference type="EMBL" id="PUGF01000011">
    <property type="protein sequence ID" value="PRC92750.1"/>
    <property type="molecule type" value="Genomic_DNA"/>
</dbReference>
<name>A0A2S9GYH6_9BURK</name>
<evidence type="ECO:0000313" key="2">
    <source>
        <dbReference type="Proteomes" id="UP000237839"/>
    </source>
</evidence>
<dbReference type="Proteomes" id="UP000237839">
    <property type="component" value="Unassembled WGS sequence"/>
</dbReference>
<dbReference type="InterPro" id="IPR025906">
    <property type="entry name" value="YjfB_motility"/>
</dbReference>
<protein>
    <submittedName>
        <fullName evidence="1">Putative motility protein</fullName>
    </submittedName>
</protein>
<keyword evidence="2" id="KW-1185">Reference proteome</keyword>
<evidence type="ECO:0000313" key="1">
    <source>
        <dbReference type="EMBL" id="PRC92750.1"/>
    </source>
</evidence>
<dbReference type="OrthoDB" id="8548265at2"/>
<reference evidence="1 2" key="1">
    <citation type="submission" date="2018-02" db="EMBL/GenBank/DDBJ databases">
        <title>Solimicrobium silvestre gen. nov., sp. nov., isolated from alpine forest soil.</title>
        <authorList>
            <person name="Margesin R."/>
            <person name="Albuquerque L."/>
            <person name="Zhang D.-C."/>
            <person name="Froufe H.J.C."/>
            <person name="Severino R."/>
            <person name="Roxo I."/>
            <person name="Egas C."/>
            <person name="Da Costa M.S."/>
        </authorList>
    </citation>
    <scope>NUCLEOTIDE SEQUENCE [LARGE SCALE GENOMIC DNA]</scope>
    <source>
        <strain evidence="1 2">S20-91</strain>
    </source>
</reference>
<proteinExistence type="predicted"/>
<sequence>MDLAAVANGTSNNISDAGVSQTVALDVLKQALNIDQESATALIQAIPQSPTVPNLPANLGNHVNTTA</sequence>
<accession>A0A2S9GYH6</accession>
<organism evidence="1 2">
    <name type="scientific">Solimicrobium silvestre</name>
    <dbReference type="NCBI Taxonomy" id="2099400"/>
    <lineage>
        <taxon>Bacteria</taxon>
        <taxon>Pseudomonadati</taxon>
        <taxon>Pseudomonadota</taxon>
        <taxon>Betaproteobacteria</taxon>
        <taxon>Burkholderiales</taxon>
        <taxon>Oxalobacteraceae</taxon>
        <taxon>Solimicrobium</taxon>
    </lineage>
</organism>